<evidence type="ECO:0000259" key="4">
    <source>
        <dbReference type="Pfam" id="PF08450"/>
    </source>
</evidence>
<evidence type="ECO:0000313" key="5">
    <source>
        <dbReference type="EMBL" id="GLQ72130.1"/>
    </source>
</evidence>
<sequence length="324" mass="35702">MDTSNSHHDSVLDKRVGRIEVVSDARFSVGESPLWNPHESSLIFVDIIDKVLVTIEQNGNCTRIQTEDFPTACALVEQSNSHLIVAFAQGVSLVDRRNGKVLPVSQPDQMQGNRLNEGKCDPLGRFWVSSMQTNLHPDGSGKEMDRESGALFSVVGDGFSKRWTEYNIGLTNTMAWSPDRETFYFGDSMNNVIWAYDYELEAGAVSNPRVFFQNYPNGAPDGSCIDSEGYVWNCRFGGSEIVRIAPDGSLDSVVPLPVTNPTSCTFGGENGDTLYITSAQFSLTAEQLKQNPIEGAVLSFKPHVGGSHEYEFSCSEDLLNQLHL</sequence>
<dbReference type="GO" id="GO:0019853">
    <property type="term" value="P:L-ascorbic acid biosynthetic process"/>
    <property type="evidence" value="ECO:0007669"/>
    <property type="project" value="TreeGrafter"/>
</dbReference>
<feature type="binding site" evidence="3">
    <location>
        <position position="116"/>
    </location>
    <ligand>
        <name>substrate</name>
    </ligand>
</feature>
<dbReference type="PRINTS" id="PR01790">
    <property type="entry name" value="SMP30FAMILY"/>
</dbReference>
<dbReference type="InterPro" id="IPR011042">
    <property type="entry name" value="6-blade_b-propeller_TolB-like"/>
</dbReference>
<dbReference type="PANTHER" id="PTHR10907">
    <property type="entry name" value="REGUCALCIN"/>
    <property type="match status" value="1"/>
</dbReference>
<dbReference type="InterPro" id="IPR005511">
    <property type="entry name" value="SMP-30"/>
</dbReference>
<comment type="similarity">
    <text evidence="1">Belongs to the SMP-30/CGR1 family.</text>
</comment>
<keyword evidence="3" id="KW-0479">Metal-binding</keyword>
<organism evidence="5 6">
    <name type="scientific">Vibrio penaeicida</name>
    <dbReference type="NCBI Taxonomy" id="104609"/>
    <lineage>
        <taxon>Bacteria</taxon>
        <taxon>Pseudomonadati</taxon>
        <taxon>Pseudomonadota</taxon>
        <taxon>Gammaproteobacteria</taxon>
        <taxon>Vibrionales</taxon>
        <taxon>Vibrionaceae</taxon>
        <taxon>Vibrio</taxon>
    </lineage>
</organism>
<feature type="binding site" evidence="3">
    <location>
        <position position="172"/>
    </location>
    <ligand>
        <name>a divalent metal cation</name>
        <dbReference type="ChEBI" id="CHEBI:60240"/>
    </ligand>
</feature>
<feature type="active site" description="Proton donor/acceptor" evidence="2">
    <location>
        <position position="221"/>
    </location>
</feature>
<gene>
    <name evidence="5" type="ORF">GCM10007932_14900</name>
</gene>
<feature type="binding site" evidence="3">
    <location>
        <position position="31"/>
    </location>
    <ligand>
        <name>a divalent metal cation</name>
        <dbReference type="ChEBI" id="CHEBI:60240"/>
    </ligand>
</feature>
<feature type="binding site" evidence="3">
    <location>
        <position position="114"/>
    </location>
    <ligand>
        <name>substrate</name>
    </ligand>
</feature>
<dbReference type="GO" id="GO:0005509">
    <property type="term" value="F:calcium ion binding"/>
    <property type="evidence" value="ECO:0007669"/>
    <property type="project" value="TreeGrafter"/>
</dbReference>
<proteinExistence type="inferred from homology"/>
<dbReference type="GO" id="GO:0004341">
    <property type="term" value="F:gluconolactonase activity"/>
    <property type="evidence" value="ECO:0007669"/>
    <property type="project" value="TreeGrafter"/>
</dbReference>
<evidence type="ECO:0000256" key="1">
    <source>
        <dbReference type="ARBA" id="ARBA00008853"/>
    </source>
</evidence>
<accession>A0AAV5NNA8</accession>
<dbReference type="PANTHER" id="PTHR10907:SF47">
    <property type="entry name" value="REGUCALCIN"/>
    <property type="match status" value="1"/>
</dbReference>
<dbReference type="Gene3D" id="2.120.10.30">
    <property type="entry name" value="TolB, C-terminal domain"/>
    <property type="match status" value="1"/>
</dbReference>
<dbReference type="Pfam" id="PF08450">
    <property type="entry name" value="SGL"/>
    <property type="match status" value="1"/>
</dbReference>
<dbReference type="RefSeq" id="WP_126609945.1">
    <property type="nucleotide sequence ID" value="NZ_AP025148.1"/>
</dbReference>
<comment type="cofactor">
    <cofactor evidence="3">
        <name>Zn(2+)</name>
        <dbReference type="ChEBI" id="CHEBI:29105"/>
    </cofactor>
    <text evidence="3">Binds 1 divalent metal cation per subunit.</text>
</comment>
<evidence type="ECO:0000256" key="2">
    <source>
        <dbReference type="PIRSR" id="PIRSR605511-1"/>
    </source>
</evidence>
<protein>
    <submittedName>
        <fullName evidence="5">Gluconolactonase</fullName>
    </submittedName>
</protein>
<keyword evidence="3" id="KW-0862">Zinc</keyword>
<comment type="caution">
    <text evidence="5">The sequence shown here is derived from an EMBL/GenBank/DDBJ whole genome shotgun (WGS) entry which is preliminary data.</text>
</comment>
<feature type="binding site" evidence="3">
    <location>
        <position position="221"/>
    </location>
    <ligand>
        <name>a divalent metal cation</name>
        <dbReference type="ChEBI" id="CHEBI:60240"/>
    </ligand>
</feature>
<dbReference type="EMBL" id="BSNX01000012">
    <property type="protein sequence ID" value="GLQ72130.1"/>
    <property type="molecule type" value="Genomic_DNA"/>
</dbReference>
<evidence type="ECO:0000256" key="3">
    <source>
        <dbReference type="PIRSR" id="PIRSR605511-2"/>
    </source>
</evidence>
<reference evidence="6" key="1">
    <citation type="journal article" date="2019" name="Int. J. Syst. Evol. Microbiol.">
        <title>The Global Catalogue of Microorganisms (GCM) 10K type strain sequencing project: providing services to taxonomists for standard genome sequencing and annotation.</title>
        <authorList>
            <consortium name="The Broad Institute Genomics Platform"/>
            <consortium name="The Broad Institute Genome Sequencing Center for Infectious Disease"/>
            <person name="Wu L."/>
            <person name="Ma J."/>
        </authorList>
    </citation>
    <scope>NUCLEOTIDE SEQUENCE [LARGE SCALE GENOMIC DNA]</scope>
    <source>
        <strain evidence="6">NBRC 15640</strain>
    </source>
</reference>
<name>A0AAV5NNA8_9VIBR</name>
<evidence type="ECO:0000313" key="6">
    <source>
        <dbReference type="Proteomes" id="UP001156690"/>
    </source>
</evidence>
<keyword evidence="6" id="KW-1185">Reference proteome</keyword>
<dbReference type="Proteomes" id="UP001156690">
    <property type="component" value="Unassembled WGS sequence"/>
</dbReference>
<dbReference type="SUPFAM" id="SSF63829">
    <property type="entry name" value="Calcium-dependent phosphotriesterase"/>
    <property type="match status" value="1"/>
</dbReference>
<feature type="domain" description="SMP-30/Gluconolactonase/LRE-like region" evidence="4">
    <location>
        <begin position="29"/>
        <end position="280"/>
    </location>
</feature>
<dbReference type="InterPro" id="IPR013658">
    <property type="entry name" value="SGL"/>
</dbReference>
<dbReference type="AlphaFoldDB" id="A0AAV5NNA8"/>